<keyword evidence="2" id="KW-1185">Reference proteome</keyword>
<name>A0ACC0J7S9_CHOFU</name>
<dbReference type="EMBL" id="CM046114">
    <property type="protein sequence ID" value="KAI8420170.1"/>
    <property type="molecule type" value="Genomic_DNA"/>
</dbReference>
<proteinExistence type="predicted"/>
<evidence type="ECO:0000313" key="1">
    <source>
        <dbReference type="EMBL" id="KAI8420170.1"/>
    </source>
</evidence>
<accession>A0ACC0J7S9</accession>
<gene>
    <name evidence="1" type="ORF">MSG28_008733</name>
</gene>
<evidence type="ECO:0000313" key="2">
    <source>
        <dbReference type="Proteomes" id="UP001064048"/>
    </source>
</evidence>
<dbReference type="Proteomes" id="UP001064048">
    <property type="component" value="Chromosome 14"/>
</dbReference>
<protein>
    <submittedName>
        <fullName evidence="1">Uncharacterized protein</fullName>
    </submittedName>
</protein>
<organism evidence="1 2">
    <name type="scientific">Choristoneura fumiferana</name>
    <name type="common">Spruce budworm moth</name>
    <name type="synonym">Archips fumiferana</name>
    <dbReference type="NCBI Taxonomy" id="7141"/>
    <lineage>
        <taxon>Eukaryota</taxon>
        <taxon>Metazoa</taxon>
        <taxon>Ecdysozoa</taxon>
        <taxon>Arthropoda</taxon>
        <taxon>Hexapoda</taxon>
        <taxon>Insecta</taxon>
        <taxon>Pterygota</taxon>
        <taxon>Neoptera</taxon>
        <taxon>Endopterygota</taxon>
        <taxon>Lepidoptera</taxon>
        <taxon>Glossata</taxon>
        <taxon>Ditrysia</taxon>
        <taxon>Tortricoidea</taxon>
        <taxon>Tortricidae</taxon>
        <taxon>Tortricinae</taxon>
        <taxon>Choristoneura</taxon>
    </lineage>
</organism>
<comment type="caution">
    <text evidence="1">The sequence shown here is derived from an EMBL/GenBank/DDBJ whole genome shotgun (WGS) entry which is preliminary data.</text>
</comment>
<reference evidence="1 2" key="1">
    <citation type="journal article" date="2022" name="Genome Biol. Evol.">
        <title>The Spruce Budworm Genome: Reconstructing the Evolutionary History of Antifreeze Proteins.</title>
        <authorList>
            <person name="Beliveau C."/>
            <person name="Gagne P."/>
            <person name="Picq S."/>
            <person name="Vernygora O."/>
            <person name="Keeling C.I."/>
            <person name="Pinkney K."/>
            <person name="Doucet D."/>
            <person name="Wen F."/>
            <person name="Johnston J.S."/>
            <person name="Maaroufi H."/>
            <person name="Boyle B."/>
            <person name="Laroche J."/>
            <person name="Dewar K."/>
            <person name="Juretic N."/>
            <person name="Blackburn G."/>
            <person name="Nisole A."/>
            <person name="Brunet B."/>
            <person name="Brandao M."/>
            <person name="Lumley L."/>
            <person name="Duan J."/>
            <person name="Quan G."/>
            <person name="Lucarotti C.J."/>
            <person name="Roe A.D."/>
            <person name="Sperling F.A.H."/>
            <person name="Levesque R.C."/>
            <person name="Cusson M."/>
        </authorList>
    </citation>
    <scope>NUCLEOTIDE SEQUENCE [LARGE SCALE GENOMIC DNA]</scope>
    <source>
        <strain evidence="1">Glfc:IPQL:Cfum</strain>
    </source>
</reference>
<sequence>MKEAEIELAQTANSNENGGIKPREPRKPLLDYVKVAFAFFTIEPYLLCYVLPSSISSIAVQRLNLEKACRVGLNHTKEKCDEWEGNITVQIQSMVADMTTWQIPLQSGIPAIFILFVGAWSDRTRNRKALMLLPIFGELVSSFGLILTTYFFNEWPLWATGLIESLPTALSGGLSIALMGSYSYLADVTSVESRTFRIGIAAVIVTLGSPAGTSISGILLQEFGYYGVFGTTTTLYCFGFLYTFFRIHDVNPIKIEGTWFEKVKDFFHPKNVWETICIVFKSSARLKVILVIAAHIVIVGPIYGEGTMLYQYIVLKYMMDDVEISLFFTYSILMGLCGTAVAVTVFSKLLKMHDAFIGIIATACKVISCCVYALAPTKPWFYSGPAFDFFGNSGITAIRSLGTKVVEPDQVGKMCSLIGFVEAVAPVIYTPLYSQTYKYTLATLPGAFYLLGGAMTIPAFLIFIPLHCVAKGTGSAYAALAQKLPALVFSLPPLTG</sequence>